<dbReference type="Proteomes" id="UP000470771">
    <property type="component" value="Unassembled WGS sequence"/>
</dbReference>
<dbReference type="SMART" id="SM00448">
    <property type="entry name" value="REC"/>
    <property type="match status" value="1"/>
</dbReference>
<dbReference type="PANTHER" id="PTHR48111">
    <property type="entry name" value="REGULATOR OF RPOS"/>
    <property type="match status" value="1"/>
</dbReference>
<dbReference type="PROSITE" id="PS50110">
    <property type="entry name" value="RESPONSE_REGULATORY"/>
    <property type="match status" value="1"/>
</dbReference>
<feature type="modified residue" description="4-aspartylphosphate" evidence="2">
    <location>
        <position position="59"/>
    </location>
</feature>
<dbReference type="RefSeq" id="WP_160634322.1">
    <property type="nucleotide sequence ID" value="NZ_WWNE01000018.1"/>
</dbReference>
<proteinExistence type="predicted"/>
<dbReference type="InterPro" id="IPR001789">
    <property type="entry name" value="Sig_transdc_resp-reg_receiver"/>
</dbReference>
<comment type="caution">
    <text evidence="4">The sequence shown here is derived from an EMBL/GenBank/DDBJ whole genome shotgun (WGS) entry which is preliminary data.</text>
</comment>
<dbReference type="CDD" id="cd00156">
    <property type="entry name" value="REC"/>
    <property type="match status" value="1"/>
</dbReference>
<dbReference type="GO" id="GO:0005829">
    <property type="term" value="C:cytosol"/>
    <property type="evidence" value="ECO:0007669"/>
    <property type="project" value="TreeGrafter"/>
</dbReference>
<evidence type="ECO:0000313" key="5">
    <source>
        <dbReference type="Proteomes" id="UP000470771"/>
    </source>
</evidence>
<reference evidence="4 5" key="1">
    <citation type="submission" date="2019-12" db="EMBL/GenBank/DDBJ databases">
        <authorList>
            <person name="Zhao J."/>
        </authorList>
    </citation>
    <scope>NUCLEOTIDE SEQUENCE [LARGE SCALE GENOMIC DNA]</scope>
    <source>
        <strain evidence="4 5">S-15</strain>
    </source>
</reference>
<evidence type="ECO:0000313" key="4">
    <source>
        <dbReference type="EMBL" id="NBG67373.1"/>
    </source>
</evidence>
<sequence length="147" mass="16766">MQTPMNKTEKLFIVDDDALTANLYAQHLKNLGYEDVQLFDNGQDCLNALIEEPTIILLDHQMENLSGMEVLQKVKRFDPNIYVVFISGQEDIATAVDALKYGAFDYIIKGQNDLKSIEEVLVKIKNVNEMLNRKDPGFFRKIISLVV</sequence>
<accession>A0A6N9NN27</accession>
<protein>
    <submittedName>
        <fullName evidence="4">Response regulator</fullName>
    </submittedName>
</protein>
<dbReference type="GO" id="GO:0000976">
    <property type="term" value="F:transcription cis-regulatory region binding"/>
    <property type="evidence" value="ECO:0007669"/>
    <property type="project" value="TreeGrafter"/>
</dbReference>
<keyword evidence="5" id="KW-1185">Reference proteome</keyword>
<dbReference type="AlphaFoldDB" id="A0A6N9NN27"/>
<dbReference type="GO" id="GO:0032993">
    <property type="term" value="C:protein-DNA complex"/>
    <property type="evidence" value="ECO:0007669"/>
    <property type="project" value="TreeGrafter"/>
</dbReference>
<dbReference type="EMBL" id="WWNE01000018">
    <property type="protein sequence ID" value="NBG67373.1"/>
    <property type="molecule type" value="Genomic_DNA"/>
</dbReference>
<dbReference type="PANTHER" id="PTHR48111:SF17">
    <property type="entry name" value="TRANSCRIPTIONAL REGULATORY PROTEIN YPDB"/>
    <property type="match status" value="1"/>
</dbReference>
<keyword evidence="1" id="KW-0238">DNA-binding</keyword>
<dbReference type="Gene3D" id="3.40.50.2300">
    <property type="match status" value="1"/>
</dbReference>
<gene>
    <name evidence="4" type="ORF">GQN54_14690</name>
</gene>
<dbReference type="GO" id="GO:0000156">
    <property type="term" value="F:phosphorelay response regulator activity"/>
    <property type="evidence" value="ECO:0007669"/>
    <property type="project" value="TreeGrafter"/>
</dbReference>
<dbReference type="GO" id="GO:0006355">
    <property type="term" value="P:regulation of DNA-templated transcription"/>
    <property type="evidence" value="ECO:0007669"/>
    <property type="project" value="TreeGrafter"/>
</dbReference>
<feature type="domain" description="Response regulatory" evidence="3">
    <location>
        <begin position="10"/>
        <end position="124"/>
    </location>
</feature>
<name>A0A6N9NN27_9FLAO</name>
<evidence type="ECO:0000259" key="3">
    <source>
        <dbReference type="PROSITE" id="PS50110"/>
    </source>
</evidence>
<evidence type="ECO:0000256" key="1">
    <source>
        <dbReference type="ARBA" id="ARBA00023125"/>
    </source>
</evidence>
<keyword evidence="2" id="KW-0597">Phosphoprotein</keyword>
<organism evidence="4 5">
    <name type="scientific">Acidiluteibacter ferrifornacis</name>
    <dbReference type="NCBI Taxonomy" id="2692424"/>
    <lineage>
        <taxon>Bacteria</taxon>
        <taxon>Pseudomonadati</taxon>
        <taxon>Bacteroidota</taxon>
        <taxon>Flavobacteriia</taxon>
        <taxon>Flavobacteriales</taxon>
        <taxon>Cryomorphaceae</taxon>
        <taxon>Acidiluteibacter</taxon>
    </lineage>
</organism>
<evidence type="ECO:0000256" key="2">
    <source>
        <dbReference type="PROSITE-ProRule" id="PRU00169"/>
    </source>
</evidence>
<dbReference type="Pfam" id="PF00072">
    <property type="entry name" value="Response_reg"/>
    <property type="match status" value="1"/>
</dbReference>
<dbReference type="InterPro" id="IPR011006">
    <property type="entry name" value="CheY-like_superfamily"/>
</dbReference>
<dbReference type="InterPro" id="IPR039420">
    <property type="entry name" value="WalR-like"/>
</dbReference>
<dbReference type="SUPFAM" id="SSF52172">
    <property type="entry name" value="CheY-like"/>
    <property type="match status" value="1"/>
</dbReference>